<keyword evidence="4" id="KW-1185">Reference proteome</keyword>
<comment type="caution">
    <text evidence="3">The sequence shown here is derived from an EMBL/GenBank/DDBJ whole genome shotgun (WGS) entry which is preliminary data.</text>
</comment>
<dbReference type="RefSeq" id="WP_270110557.1">
    <property type="nucleotide sequence ID" value="NZ_JAPZVP010000009.1"/>
</dbReference>
<dbReference type="Gene3D" id="3.40.190.10">
    <property type="entry name" value="Periplasmic binding protein-like II"/>
    <property type="match status" value="1"/>
</dbReference>
<keyword evidence="1" id="KW-0732">Signal</keyword>
<dbReference type="SUPFAM" id="SSF53850">
    <property type="entry name" value="Periplasmic binding protein-like II"/>
    <property type="match status" value="1"/>
</dbReference>
<evidence type="ECO:0000256" key="1">
    <source>
        <dbReference type="SAM" id="SignalP"/>
    </source>
</evidence>
<name>A0A9X3PC04_9ACTN</name>
<feature type="domain" description="Solute-binding protein family 5" evidence="2">
    <location>
        <begin position="97"/>
        <end position="486"/>
    </location>
</feature>
<dbReference type="EMBL" id="JAPZVP010000009">
    <property type="protein sequence ID" value="MDA1360615.1"/>
    <property type="molecule type" value="Genomic_DNA"/>
</dbReference>
<proteinExistence type="predicted"/>
<dbReference type="GO" id="GO:1904680">
    <property type="term" value="F:peptide transmembrane transporter activity"/>
    <property type="evidence" value="ECO:0007669"/>
    <property type="project" value="TreeGrafter"/>
</dbReference>
<dbReference type="InterPro" id="IPR039424">
    <property type="entry name" value="SBP_5"/>
</dbReference>
<evidence type="ECO:0000259" key="2">
    <source>
        <dbReference type="Pfam" id="PF00496"/>
    </source>
</evidence>
<dbReference type="AlphaFoldDB" id="A0A9X3PC04"/>
<dbReference type="PROSITE" id="PS51257">
    <property type="entry name" value="PROKAR_LIPOPROTEIN"/>
    <property type="match status" value="1"/>
</dbReference>
<dbReference type="Pfam" id="PF00496">
    <property type="entry name" value="SBP_bac_5"/>
    <property type="match status" value="1"/>
</dbReference>
<organism evidence="3 4">
    <name type="scientific">Glycomyces luteolus</name>
    <dbReference type="NCBI Taxonomy" id="2670330"/>
    <lineage>
        <taxon>Bacteria</taxon>
        <taxon>Bacillati</taxon>
        <taxon>Actinomycetota</taxon>
        <taxon>Actinomycetes</taxon>
        <taxon>Glycomycetales</taxon>
        <taxon>Glycomycetaceae</taxon>
        <taxon>Glycomyces</taxon>
    </lineage>
</organism>
<dbReference type="Gene3D" id="3.10.105.10">
    <property type="entry name" value="Dipeptide-binding Protein, Domain 3"/>
    <property type="match status" value="1"/>
</dbReference>
<feature type="signal peptide" evidence="1">
    <location>
        <begin position="1"/>
        <end position="22"/>
    </location>
</feature>
<protein>
    <submittedName>
        <fullName evidence="3">ABC transporter substrate-binding protein</fullName>
    </submittedName>
</protein>
<sequence length="566" mass="60894">MALTRRALGGLTIGGTAAFTLAACGGNEGNGGSGATELTWAVSSSWESWNENTESGNNSYGHQAMYPMRYGLDGSASGDFDENGDYYLNDAVFADAQVISEAPFQVEYTLQENAQWSDGKPVRVEDFIFQWYSTSGNEAHADQTIALPASISVGSKIASIESPEAGKIVVTFVEGHLDFEWKYSATVYLPSHVAEAEGFADWQTDPAVMGQAIDWFNKNLSDVCTGPWKPVDSKMGEYIVYEINDKYQGSVKPSIKKLTMKFVEGTPAIITELRQGTIAGSWPSEFSQEELDKVKDDPAIGQEVFEGSIWLHIDTNLNSEPLKDVALRQAIFTAINVPDAISRVFPSTEVSQRMNHFFGVNSPYFTDYITPSKQGSGDTAAAAAILTEAGYTGAAEGQKLAKDGTEVPKLVFRYGGSDATRTTIAELAQAQLALIGITLELVAIPDGELGPVLSEGDFDLVIFGWSGNPAFAASVAQQFGTDQNFGNYSYPEIDAEIAKISATLEIDEAAEAANKVVELAVANALTLPLFDEPQSIVWNKNTVDGVVANGNTQGGPLYNAAEWKLK</sequence>
<gene>
    <name evidence="3" type="ORF">O1R50_13345</name>
</gene>
<accession>A0A9X3PC04</accession>
<evidence type="ECO:0000313" key="4">
    <source>
        <dbReference type="Proteomes" id="UP001146067"/>
    </source>
</evidence>
<dbReference type="InterPro" id="IPR000914">
    <property type="entry name" value="SBP_5_dom"/>
</dbReference>
<feature type="chain" id="PRO_5040867183" evidence="1">
    <location>
        <begin position="23"/>
        <end position="566"/>
    </location>
</feature>
<dbReference type="GO" id="GO:0015833">
    <property type="term" value="P:peptide transport"/>
    <property type="evidence" value="ECO:0007669"/>
    <property type="project" value="TreeGrafter"/>
</dbReference>
<dbReference type="Proteomes" id="UP001146067">
    <property type="component" value="Unassembled WGS sequence"/>
</dbReference>
<dbReference type="PANTHER" id="PTHR30290:SF65">
    <property type="entry name" value="MONOACYL PHOSPHATIDYLINOSITOL TETRAMANNOSIDE-BINDING PROTEIN LPQW-RELATED"/>
    <property type="match status" value="1"/>
</dbReference>
<reference evidence="3" key="1">
    <citation type="submission" date="2022-12" db="EMBL/GenBank/DDBJ databases">
        <title>Gycomyces niveus sp.nov.,a novel actinomycete isolated from soil in Shouguan.</title>
        <authorList>
            <person name="Yang X."/>
        </authorList>
    </citation>
    <scope>NUCLEOTIDE SEQUENCE</scope>
    <source>
        <strain evidence="3">NEAU-A15</strain>
    </source>
</reference>
<dbReference type="PANTHER" id="PTHR30290">
    <property type="entry name" value="PERIPLASMIC BINDING COMPONENT OF ABC TRANSPORTER"/>
    <property type="match status" value="1"/>
</dbReference>
<evidence type="ECO:0000313" key="3">
    <source>
        <dbReference type="EMBL" id="MDA1360615.1"/>
    </source>
</evidence>